<evidence type="ECO:0000313" key="1">
    <source>
        <dbReference type="EMBL" id="SKD08966.1"/>
    </source>
</evidence>
<proteinExistence type="predicted"/>
<organism evidence="1 2">
    <name type="scientific">Chitinophaga ginsengisegetis</name>
    <dbReference type="NCBI Taxonomy" id="393003"/>
    <lineage>
        <taxon>Bacteria</taxon>
        <taxon>Pseudomonadati</taxon>
        <taxon>Bacteroidota</taxon>
        <taxon>Chitinophagia</taxon>
        <taxon>Chitinophagales</taxon>
        <taxon>Chitinophagaceae</taxon>
        <taxon>Chitinophaga</taxon>
    </lineage>
</organism>
<name>A0A1T5P8H9_9BACT</name>
<dbReference type="STRING" id="393003.SAMN05660461_4843"/>
<evidence type="ECO:0000313" key="2">
    <source>
        <dbReference type="Proteomes" id="UP000190166"/>
    </source>
</evidence>
<gene>
    <name evidence="1" type="ORF">SAMN05660461_4843</name>
</gene>
<dbReference type="RefSeq" id="WP_079472114.1">
    <property type="nucleotide sequence ID" value="NZ_FUZZ01000004.1"/>
</dbReference>
<reference evidence="1 2" key="1">
    <citation type="submission" date="2017-02" db="EMBL/GenBank/DDBJ databases">
        <authorList>
            <person name="Peterson S.W."/>
        </authorList>
    </citation>
    <scope>NUCLEOTIDE SEQUENCE [LARGE SCALE GENOMIC DNA]</scope>
    <source>
        <strain evidence="1 2">DSM 18108</strain>
    </source>
</reference>
<accession>A0A1T5P8H9</accession>
<dbReference type="AlphaFoldDB" id="A0A1T5P8H9"/>
<protein>
    <submittedName>
        <fullName evidence="1">Uncharacterized protein</fullName>
    </submittedName>
</protein>
<dbReference type="Proteomes" id="UP000190166">
    <property type="component" value="Unassembled WGS sequence"/>
</dbReference>
<dbReference type="EMBL" id="FUZZ01000004">
    <property type="protein sequence ID" value="SKD08966.1"/>
    <property type="molecule type" value="Genomic_DNA"/>
</dbReference>
<sequence>MRKQLAEAQEIEQYLLREMPVSSRLVFQARMLVAPALREKVKYQRKTLQLVRWLAREEKRQQLDQLFQRLMQDTSFNNSITSIFK</sequence>
<keyword evidence="2" id="KW-1185">Reference proteome</keyword>